<sequence>MTPAAAATPSETNHHLPGPQPDAPTSGLAAAENPLHRQSLGATRFQSGTAVKSSVTAAKAALKTMPPSLVHRVNQQQPVQTKAEATVAAMAPLFSGVTAALSSLAQRGADKHSNGWPLPSSAQAAAV</sequence>
<protein>
    <submittedName>
        <fullName evidence="2">Uncharacterized protein</fullName>
    </submittedName>
</protein>
<evidence type="ECO:0000313" key="2">
    <source>
        <dbReference type="EMBL" id="GFH22138.1"/>
    </source>
</evidence>
<dbReference type="Proteomes" id="UP000485058">
    <property type="component" value="Unassembled WGS sequence"/>
</dbReference>
<evidence type="ECO:0000313" key="3">
    <source>
        <dbReference type="Proteomes" id="UP000485058"/>
    </source>
</evidence>
<gene>
    <name evidence="2" type="ORF">HaLaN_19555</name>
</gene>
<comment type="caution">
    <text evidence="2">The sequence shown here is derived from an EMBL/GenBank/DDBJ whole genome shotgun (WGS) entry which is preliminary data.</text>
</comment>
<proteinExistence type="predicted"/>
<dbReference type="AlphaFoldDB" id="A0A699ZV14"/>
<evidence type="ECO:0000256" key="1">
    <source>
        <dbReference type="SAM" id="MobiDB-lite"/>
    </source>
</evidence>
<reference evidence="2 3" key="1">
    <citation type="submission" date="2020-02" db="EMBL/GenBank/DDBJ databases">
        <title>Draft genome sequence of Haematococcus lacustris strain NIES-144.</title>
        <authorList>
            <person name="Morimoto D."/>
            <person name="Nakagawa S."/>
            <person name="Yoshida T."/>
            <person name="Sawayama S."/>
        </authorList>
    </citation>
    <scope>NUCLEOTIDE SEQUENCE [LARGE SCALE GENOMIC DNA]</scope>
    <source>
        <strain evidence="2 3">NIES-144</strain>
    </source>
</reference>
<organism evidence="2 3">
    <name type="scientific">Haematococcus lacustris</name>
    <name type="common">Green alga</name>
    <name type="synonym">Haematococcus pluvialis</name>
    <dbReference type="NCBI Taxonomy" id="44745"/>
    <lineage>
        <taxon>Eukaryota</taxon>
        <taxon>Viridiplantae</taxon>
        <taxon>Chlorophyta</taxon>
        <taxon>core chlorophytes</taxon>
        <taxon>Chlorophyceae</taxon>
        <taxon>CS clade</taxon>
        <taxon>Chlamydomonadales</taxon>
        <taxon>Haematococcaceae</taxon>
        <taxon>Haematococcus</taxon>
    </lineage>
</organism>
<feature type="region of interest" description="Disordered" evidence="1">
    <location>
        <begin position="104"/>
        <end position="127"/>
    </location>
</feature>
<name>A0A699ZV14_HAELA</name>
<accession>A0A699ZV14</accession>
<feature type="region of interest" description="Disordered" evidence="1">
    <location>
        <begin position="1"/>
        <end position="49"/>
    </location>
</feature>
<dbReference type="EMBL" id="BLLF01001977">
    <property type="protein sequence ID" value="GFH22138.1"/>
    <property type="molecule type" value="Genomic_DNA"/>
</dbReference>
<keyword evidence="3" id="KW-1185">Reference proteome</keyword>